<dbReference type="AlphaFoldDB" id="C6SFE4"/>
<accession>C6SFE4</accession>
<name>C6SFE4_NEIME</name>
<protein>
    <submittedName>
        <fullName evidence="1">Uncharacterized protein</fullName>
    </submittedName>
</protein>
<reference evidence="1" key="1">
    <citation type="journal article" date="2008" name="Proc. Natl. Acad. Sci. U.S.A.">
        <title>Whole-genome comparison of disease and carriage strains provides insights into virulence evolution in Neisseria meningitidis.</title>
        <authorList>
            <person name="Schoen C."/>
            <person name="Blom J."/>
            <person name="Claus H."/>
            <person name="Schramm-Glueck A."/>
            <person name="Brandt P."/>
            <person name="Mueller T."/>
            <person name="Goesmann A."/>
            <person name="Joseph B."/>
            <person name="Konietzny S."/>
            <person name="Kurzai O."/>
            <person name="Schmitt C."/>
            <person name="Friedrich T."/>
            <person name="Linke B."/>
            <person name="Vogel U."/>
            <person name="Frosch M."/>
        </authorList>
    </citation>
    <scope>NUCLEOTIDE SEQUENCE</scope>
    <source>
        <strain evidence="1">Alpha153</strain>
    </source>
</reference>
<organism evidence="1">
    <name type="scientific">Neisseria meningitidis alpha153</name>
    <dbReference type="NCBI Taxonomy" id="663926"/>
    <lineage>
        <taxon>Bacteria</taxon>
        <taxon>Pseudomonadati</taxon>
        <taxon>Pseudomonadota</taxon>
        <taxon>Betaproteobacteria</taxon>
        <taxon>Neisseriales</taxon>
        <taxon>Neisseriaceae</taxon>
        <taxon>Neisseria</taxon>
    </lineage>
</organism>
<evidence type="ECO:0000313" key="1">
    <source>
        <dbReference type="EMBL" id="CBA08968.1"/>
    </source>
</evidence>
<sequence length="31" mass="3434">MVLPIYLLTKISGVRDLNVFPNLDAPYDANA</sequence>
<proteinExistence type="predicted"/>
<dbReference type="EMBL" id="AM889137">
    <property type="protein sequence ID" value="CBA08968.1"/>
    <property type="molecule type" value="Genomic_DNA"/>
</dbReference>
<gene>
    <name evidence="1" type="ORF">NME_2013</name>
</gene>